<dbReference type="InterPro" id="IPR029510">
    <property type="entry name" value="Ald_DH_CS_GLU"/>
</dbReference>
<feature type="active site" evidence="5 6">
    <location>
        <position position="220"/>
    </location>
</feature>
<organism evidence="9 10">
    <name type="scientific">Proteiniclasticum ruminis</name>
    <dbReference type="NCBI Taxonomy" id="398199"/>
    <lineage>
        <taxon>Bacteria</taxon>
        <taxon>Bacillati</taxon>
        <taxon>Bacillota</taxon>
        <taxon>Clostridia</taxon>
        <taxon>Eubacteriales</taxon>
        <taxon>Clostridiaceae</taxon>
        <taxon>Proteiniclasticum</taxon>
    </lineage>
</organism>
<evidence type="ECO:0000256" key="4">
    <source>
        <dbReference type="PIRNR" id="PIRNR036492"/>
    </source>
</evidence>
<dbReference type="FunFam" id="3.40.605.10:FF:000004">
    <property type="entry name" value="Aldehyde dehydrogenase"/>
    <property type="match status" value="1"/>
</dbReference>
<reference evidence="9 10" key="1">
    <citation type="submission" date="2016-10" db="EMBL/GenBank/DDBJ databases">
        <authorList>
            <person name="de Groot N.N."/>
        </authorList>
    </citation>
    <scope>NUCLEOTIDE SEQUENCE [LARGE SCALE GENOMIC DNA]</scope>
    <source>
        <strain evidence="9 10">CGMCC 1.5058</strain>
    </source>
</reference>
<dbReference type="FunFam" id="3.40.309.10:FF:000003">
    <property type="entry name" value="Aldehyde dehydrogenase"/>
    <property type="match status" value="1"/>
</dbReference>
<evidence type="ECO:0000259" key="8">
    <source>
        <dbReference type="Pfam" id="PF00171"/>
    </source>
</evidence>
<evidence type="ECO:0000256" key="3">
    <source>
        <dbReference type="ARBA" id="ARBA00023027"/>
    </source>
</evidence>
<evidence type="ECO:0000256" key="2">
    <source>
        <dbReference type="ARBA" id="ARBA00023002"/>
    </source>
</evidence>
<dbReference type="InterPro" id="IPR016160">
    <property type="entry name" value="Ald_DH_CS_CYS"/>
</dbReference>
<protein>
    <recommendedName>
        <fullName evidence="4">Aldehyde dehydrogenase</fullName>
    </recommendedName>
</protein>
<dbReference type="PROSITE" id="PS00687">
    <property type="entry name" value="ALDEHYDE_DEHYDR_GLU"/>
    <property type="match status" value="1"/>
</dbReference>
<dbReference type="InterPro" id="IPR016161">
    <property type="entry name" value="Ald_DH/histidinol_DH"/>
</dbReference>
<dbReference type="RefSeq" id="WP_031575742.1">
    <property type="nucleotide sequence ID" value="NZ_FNDZ01000004.1"/>
</dbReference>
<dbReference type="InterPro" id="IPR015590">
    <property type="entry name" value="Aldehyde_DH_dom"/>
</dbReference>
<dbReference type="PROSITE" id="PS00070">
    <property type="entry name" value="ALDEHYDE_DEHYDR_CYS"/>
    <property type="match status" value="1"/>
</dbReference>
<dbReference type="Gene3D" id="3.40.605.10">
    <property type="entry name" value="Aldehyde Dehydrogenase, Chain A, domain 1"/>
    <property type="match status" value="1"/>
</dbReference>
<name>A0A1G8NNA6_9CLOT</name>
<accession>A0A1G8NNA6</accession>
<sequence length="469" mass="52874">MKSEGFKEWTKPEVETLLEEMNHIYNQGVLKNLTYRKRLLQRLKHVIKKYEKEIETALYNDLGKSSTEAFITEIGILYSSIDHILKNLESYAKPRRVKKHTATIFSDGYVYREPYGVVLIISAFNYPFQLLMEPLIGAIAAGNVAVVKPSEQAVYTEELLEKIICEAFPSGIVRVVKGSKETVTNLTTSDFDYIFFTGSTSTGKAVMENAAKNLTPVTLELGGKSPALVMKRADVKNAAKKIVFGKFINAGQTCIAPDYVLVHKEVLKPFLLEVRKSLLKFYGEDPQKSKDYSRIVNKHALKRLQEILAKDQDFIILGGRTDTLENYMEPTLLLHDSMSMEAMKAEIFGPILPIIVYEDINEALENIKPLGKPLAFYIFTEDKPLAEKILERMSFGGGCINDVLFHIATPHLPFGGVGPSGMGNYHGKYSFYTFTHKKAVLKSNSRLSMSINEPPMTAYKEKIIRMLLK</sequence>
<evidence type="ECO:0000256" key="5">
    <source>
        <dbReference type="PIRSR" id="PIRSR036492-1"/>
    </source>
</evidence>
<evidence type="ECO:0000256" key="7">
    <source>
        <dbReference type="RuleBase" id="RU003345"/>
    </source>
</evidence>
<dbReference type="GO" id="GO:0006081">
    <property type="term" value="P:aldehyde metabolic process"/>
    <property type="evidence" value="ECO:0007669"/>
    <property type="project" value="InterPro"/>
</dbReference>
<dbReference type="EMBL" id="FNDZ01000004">
    <property type="protein sequence ID" value="SDI81668.1"/>
    <property type="molecule type" value="Genomic_DNA"/>
</dbReference>
<dbReference type="GO" id="GO:0004029">
    <property type="term" value="F:aldehyde dehydrogenase (NAD+) activity"/>
    <property type="evidence" value="ECO:0007669"/>
    <property type="project" value="TreeGrafter"/>
</dbReference>
<dbReference type="SUPFAM" id="SSF53720">
    <property type="entry name" value="ALDH-like"/>
    <property type="match status" value="1"/>
</dbReference>
<evidence type="ECO:0000256" key="1">
    <source>
        <dbReference type="ARBA" id="ARBA00009986"/>
    </source>
</evidence>
<dbReference type="AlphaFoldDB" id="A0A1G8NNA6"/>
<keyword evidence="3" id="KW-0520">NAD</keyword>
<dbReference type="InterPro" id="IPR012394">
    <property type="entry name" value="Aldehyde_DH_NAD(P)"/>
</dbReference>
<gene>
    <name evidence="9" type="ORF">SAMN05421804_104253</name>
</gene>
<dbReference type="GO" id="GO:0005737">
    <property type="term" value="C:cytoplasm"/>
    <property type="evidence" value="ECO:0007669"/>
    <property type="project" value="TreeGrafter"/>
</dbReference>
<evidence type="ECO:0000313" key="9">
    <source>
        <dbReference type="EMBL" id="SDI81668.1"/>
    </source>
</evidence>
<evidence type="ECO:0000313" key="10">
    <source>
        <dbReference type="Proteomes" id="UP000183255"/>
    </source>
</evidence>
<feature type="domain" description="Aldehyde dehydrogenase" evidence="8">
    <location>
        <begin position="14"/>
        <end position="440"/>
    </location>
</feature>
<comment type="similarity">
    <text evidence="1 4 7">Belongs to the aldehyde dehydrogenase family.</text>
</comment>
<evidence type="ECO:0000256" key="6">
    <source>
        <dbReference type="PROSITE-ProRule" id="PRU10007"/>
    </source>
</evidence>
<dbReference type="Proteomes" id="UP000183255">
    <property type="component" value="Unassembled WGS sequence"/>
</dbReference>
<dbReference type="PIRSF" id="PIRSF036492">
    <property type="entry name" value="ALDH"/>
    <property type="match status" value="1"/>
</dbReference>
<dbReference type="PANTHER" id="PTHR43570">
    <property type="entry name" value="ALDEHYDE DEHYDROGENASE"/>
    <property type="match status" value="1"/>
</dbReference>
<keyword evidence="2 4" id="KW-0560">Oxidoreductase</keyword>
<dbReference type="Pfam" id="PF00171">
    <property type="entry name" value="Aldedh"/>
    <property type="match status" value="1"/>
</dbReference>
<dbReference type="PANTHER" id="PTHR43570:SF16">
    <property type="entry name" value="ALDEHYDE DEHYDROGENASE TYPE III, ISOFORM Q"/>
    <property type="match status" value="1"/>
</dbReference>
<dbReference type="InterPro" id="IPR016163">
    <property type="entry name" value="Ald_DH_C"/>
</dbReference>
<dbReference type="Gene3D" id="3.40.309.10">
    <property type="entry name" value="Aldehyde Dehydrogenase, Chain A, domain 2"/>
    <property type="match status" value="1"/>
</dbReference>
<dbReference type="InterPro" id="IPR016162">
    <property type="entry name" value="Ald_DH_N"/>
</dbReference>
<proteinExistence type="inferred from homology"/>
<feature type="active site" evidence="5">
    <location>
        <position position="254"/>
    </location>
</feature>